<accession>A0A519BHW3</accession>
<dbReference type="SUPFAM" id="SSF53756">
    <property type="entry name" value="UDP-Glycosyltransferase/glycogen phosphorylase"/>
    <property type="match status" value="1"/>
</dbReference>
<dbReference type="EMBL" id="SGBC01000001">
    <property type="protein sequence ID" value="RZD16868.1"/>
    <property type="molecule type" value="Genomic_DNA"/>
</dbReference>
<dbReference type="PANTHER" id="PTHR12526">
    <property type="entry name" value="GLYCOSYLTRANSFERASE"/>
    <property type="match status" value="1"/>
</dbReference>
<dbReference type="Proteomes" id="UP000316562">
    <property type="component" value="Unassembled WGS sequence"/>
</dbReference>
<proteinExistence type="predicted"/>
<protein>
    <submittedName>
        <fullName evidence="2">Glycosyltransferase</fullName>
    </submittedName>
</protein>
<sequence length="401" mass="46719">MNQVIIIANNTFGKMMSGGDRIWIELTKNLTKTLNIVLFTSEEGLLLLKKSQKKEANISIIKTDKEFEYNNLYSILGLIKMQIRRTYKGIKYISANIDIIKNSDFIYSSSDFYPDFLPAFFAKIINKKIKWVAGFYLFAPFPLFRNTPYKGIHRVKGLLYWFMQLPSYFIVKYFADYVFVTSEPDIKRFHFKKKNKSRILAIKGGIDISESEKYLKFNDNIIPLDKRKYDACFVGRFHAQKGCLELIDIWSNVNNKKKLKLVLIGDGELRHEIENKVAKLSLQNQIDILGFLDGKDKYEIFKQSKLMIHPAIYDSGGMAMAEGMAFGLPGMSFDLEALKSYYPKGVIKIPCFDIDAFANAIISLLENEKLYKEFSKEAYKYAKTWDWRERANYIYKQVFEK</sequence>
<evidence type="ECO:0000313" key="2">
    <source>
        <dbReference type="EMBL" id="RZD16868.1"/>
    </source>
</evidence>
<reference evidence="2 3" key="1">
    <citation type="journal article" date="2019" name="ISME J.">
        <title>Insights into ecological role of a new deltaproteobacterial order Candidatus Acidulodesulfobacterales by metagenomics and metatranscriptomics.</title>
        <authorList>
            <person name="Tan S."/>
            <person name="Liu J."/>
            <person name="Fang Y."/>
            <person name="Hedlund B.P."/>
            <person name="Lian Z.H."/>
            <person name="Huang L.Y."/>
            <person name="Li J.T."/>
            <person name="Huang L.N."/>
            <person name="Li W.J."/>
            <person name="Jiang H.C."/>
            <person name="Dong H.L."/>
            <person name="Shu W.S."/>
        </authorList>
    </citation>
    <scope>NUCLEOTIDE SEQUENCE [LARGE SCALE GENOMIC DNA]</scope>
    <source>
        <strain evidence="2">AP2</strain>
    </source>
</reference>
<gene>
    <name evidence="2" type="ORF">EVJ46_01120</name>
</gene>
<dbReference type="Pfam" id="PF00534">
    <property type="entry name" value="Glycos_transf_1"/>
    <property type="match status" value="1"/>
</dbReference>
<dbReference type="InterPro" id="IPR001296">
    <property type="entry name" value="Glyco_trans_1"/>
</dbReference>
<dbReference type="PANTHER" id="PTHR12526:SF630">
    <property type="entry name" value="GLYCOSYLTRANSFERASE"/>
    <property type="match status" value="1"/>
</dbReference>
<dbReference type="AlphaFoldDB" id="A0A519BHW3"/>
<name>A0A519BHW3_ACIG2</name>
<comment type="caution">
    <text evidence="2">The sequence shown here is derived from an EMBL/GenBank/DDBJ whole genome shotgun (WGS) entry which is preliminary data.</text>
</comment>
<keyword evidence="2" id="KW-0808">Transferase</keyword>
<feature type="domain" description="Glycosyl transferase family 1" evidence="1">
    <location>
        <begin position="220"/>
        <end position="380"/>
    </location>
</feature>
<dbReference type="Gene3D" id="3.40.50.2000">
    <property type="entry name" value="Glycogen Phosphorylase B"/>
    <property type="match status" value="2"/>
</dbReference>
<dbReference type="GO" id="GO:0016757">
    <property type="term" value="F:glycosyltransferase activity"/>
    <property type="evidence" value="ECO:0007669"/>
    <property type="project" value="InterPro"/>
</dbReference>
<dbReference type="CDD" id="cd03801">
    <property type="entry name" value="GT4_PimA-like"/>
    <property type="match status" value="1"/>
</dbReference>
<evidence type="ECO:0000259" key="1">
    <source>
        <dbReference type="Pfam" id="PF00534"/>
    </source>
</evidence>
<evidence type="ECO:0000313" key="3">
    <source>
        <dbReference type="Proteomes" id="UP000316562"/>
    </source>
</evidence>
<organism evidence="2 3">
    <name type="scientific">Acididesulfobacter guangdongensis</name>
    <dbReference type="NCBI Taxonomy" id="2597225"/>
    <lineage>
        <taxon>Bacteria</taxon>
        <taxon>Deltaproteobacteria</taxon>
        <taxon>Candidatus Acidulodesulfobacterales</taxon>
        <taxon>Candidatus Acididesulfobacter</taxon>
    </lineage>
</organism>